<organism evidence="3 4">
    <name type="scientific">Vitrella brassicaformis (strain CCMP3155)</name>
    <dbReference type="NCBI Taxonomy" id="1169540"/>
    <lineage>
        <taxon>Eukaryota</taxon>
        <taxon>Sar</taxon>
        <taxon>Alveolata</taxon>
        <taxon>Colpodellida</taxon>
        <taxon>Vitrellaceae</taxon>
        <taxon>Vitrella</taxon>
    </lineage>
</organism>
<name>A0A0G4F4V3_VITBC</name>
<dbReference type="InterPro" id="IPR022742">
    <property type="entry name" value="Hydrolase_4"/>
</dbReference>
<dbReference type="Proteomes" id="UP000041254">
    <property type="component" value="Unassembled WGS sequence"/>
</dbReference>
<evidence type="ECO:0000259" key="2">
    <source>
        <dbReference type="Pfam" id="PF12146"/>
    </source>
</evidence>
<feature type="region of interest" description="Disordered" evidence="1">
    <location>
        <begin position="494"/>
        <end position="569"/>
    </location>
</feature>
<dbReference type="Gene3D" id="3.40.50.1820">
    <property type="entry name" value="alpha/beta hydrolase"/>
    <property type="match status" value="1"/>
</dbReference>
<sequence length="569" mass="63551">MLQPSASSWQAALPFVDSLEGLGPYTQLLAVAGALSLLLLLAYLVSLLQKPVASVSGEAQPSENGEEKEGGASPSIRAAPIGRMLKNMSAQSLQALFYRSLSANRGMADTSSSPRETRSECPSPYPSLPRHRNQRPPQNGADRYDILNKYHHYLYFYPRALSAPFFNPLLHLQPPIGGRFSLLGRRESQQQPLQGLGPMHPQYLLSDRGSWLYTRRWLHNAADPTHKTKAIIFLAHGWGEHGSRYEHVCQELARRGFDVYNMDFEAHGQSEQPHGCMAYFKAFSDHVNDMHKFVHTVMSNRPDAPFVPKYIVGHSMGSLVSFHLCLQHPRLFDGLVMLSPFIQGPPDVEIIRNSPTLRTLAKLLSDYMPKSWYRKGDVSVVSRVSSVVASYMKDPLLYRGGVPFRVGWELLEAGSKAKAQAHELRVPVFLCHGEMDKLAYPEGTMWMLQALTGTQDKTLKIIPQAYHELLHEVEWRDVLGDIITWIQVRIHRHSPPMRPQQPHPHTLATQPDDQDQQQDPSAPPPEPRGLSPQASLSGEDVKSSAAIAASSEQPRTSVSTPEASPVDRE</sequence>
<dbReference type="PhylomeDB" id="A0A0G4F4V3"/>
<feature type="region of interest" description="Disordered" evidence="1">
    <location>
        <begin position="105"/>
        <end position="142"/>
    </location>
</feature>
<feature type="region of interest" description="Disordered" evidence="1">
    <location>
        <begin position="55"/>
        <end position="75"/>
    </location>
</feature>
<evidence type="ECO:0000313" key="3">
    <source>
        <dbReference type="EMBL" id="CEM06844.1"/>
    </source>
</evidence>
<proteinExistence type="predicted"/>
<dbReference type="SUPFAM" id="SSF53474">
    <property type="entry name" value="alpha/beta-Hydrolases"/>
    <property type="match status" value="1"/>
</dbReference>
<dbReference type="VEuPathDB" id="CryptoDB:Vbra_8811"/>
<dbReference type="InterPro" id="IPR029058">
    <property type="entry name" value="AB_hydrolase_fold"/>
</dbReference>
<dbReference type="InterPro" id="IPR051044">
    <property type="entry name" value="MAG_DAG_Lipase"/>
</dbReference>
<dbReference type="OrthoDB" id="2498029at2759"/>
<dbReference type="EMBL" id="CDMY01000371">
    <property type="protein sequence ID" value="CEM06844.1"/>
    <property type="molecule type" value="Genomic_DNA"/>
</dbReference>
<gene>
    <name evidence="3" type="ORF">Vbra_8811</name>
</gene>
<keyword evidence="4" id="KW-1185">Reference proteome</keyword>
<evidence type="ECO:0000313" key="4">
    <source>
        <dbReference type="Proteomes" id="UP000041254"/>
    </source>
</evidence>
<dbReference type="OMA" id="GHEIHNE"/>
<dbReference type="Pfam" id="PF12146">
    <property type="entry name" value="Hydrolase_4"/>
    <property type="match status" value="1"/>
</dbReference>
<dbReference type="AlphaFoldDB" id="A0A0G4F4V3"/>
<dbReference type="STRING" id="1169540.A0A0G4F4V3"/>
<protein>
    <recommendedName>
        <fullName evidence="2">Serine aminopeptidase S33 domain-containing protein</fullName>
    </recommendedName>
</protein>
<reference evidence="3 4" key="1">
    <citation type="submission" date="2014-11" db="EMBL/GenBank/DDBJ databases">
        <authorList>
            <person name="Zhu J."/>
            <person name="Qi W."/>
            <person name="Song R."/>
        </authorList>
    </citation>
    <scope>NUCLEOTIDE SEQUENCE [LARGE SCALE GENOMIC DNA]</scope>
</reference>
<feature type="compositionally biased region" description="Polar residues" evidence="1">
    <location>
        <begin position="550"/>
        <end position="562"/>
    </location>
</feature>
<accession>A0A0G4F4V3</accession>
<evidence type="ECO:0000256" key="1">
    <source>
        <dbReference type="SAM" id="MobiDB-lite"/>
    </source>
</evidence>
<feature type="domain" description="Serine aminopeptidase S33" evidence="2">
    <location>
        <begin position="227"/>
        <end position="473"/>
    </location>
</feature>
<dbReference type="InParanoid" id="A0A0G4F4V3"/>
<dbReference type="PANTHER" id="PTHR11614">
    <property type="entry name" value="PHOSPHOLIPASE-RELATED"/>
    <property type="match status" value="1"/>
</dbReference>